<dbReference type="Proteomes" id="UP000182248">
    <property type="component" value="Unassembled WGS sequence"/>
</dbReference>
<reference evidence="1 2" key="1">
    <citation type="submission" date="2016-11" db="EMBL/GenBank/DDBJ databases">
        <authorList>
            <person name="Jaros S."/>
            <person name="Januszkiewicz K."/>
            <person name="Wedrychowicz H."/>
        </authorList>
    </citation>
    <scope>NUCLEOTIDE SEQUENCE [LARGE SCALE GENOMIC DNA]</scope>
    <source>
        <strain evidence="1 2">CGMCC 1.12145</strain>
    </source>
</reference>
<proteinExistence type="predicted"/>
<sequence length="216" mass="24508">MKHTTTFFGFIIFSVLTVFLAVGCASGHIDDYEVKPPQKIYDKVALVHINSREDIDGLDADVYDESFRKDFNNLDEAKYRKQLEKTFGRNMVPTQVVAAGSLFEINKDYDYETFTDKINASGAEALLVIKQTSWERRQEVSGIRGNVSTSYEPEARFHVYLIDLGSGENVWMATSAVSGDLYAGYETINNNLARKVVRKLRQRHYIAGKGLKKAMR</sequence>
<dbReference type="OrthoDB" id="1116801at2"/>
<evidence type="ECO:0000313" key="1">
    <source>
        <dbReference type="EMBL" id="SFW64494.1"/>
    </source>
</evidence>
<evidence type="ECO:0008006" key="3">
    <source>
        <dbReference type="Google" id="ProtNLM"/>
    </source>
</evidence>
<dbReference type="RefSeq" id="WP_072318149.1">
    <property type="nucleotide sequence ID" value="NZ_FPJE01000016.1"/>
</dbReference>
<evidence type="ECO:0000313" key="2">
    <source>
        <dbReference type="Proteomes" id="UP000182248"/>
    </source>
</evidence>
<name>A0A1K1QYU2_9FLAO</name>
<accession>A0A1K1QYU2</accession>
<keyword evidence="2" id="KW-1185">Reference proteome</keyword>
<dbReference type="STRING" id="1150368.SAMN02927921_02945"/>
<dbReference type="PROSITE" id="PS51257">
    <property type="entry name" value="PROKAR_LIPOPROTEIN"/>
    <property type="match status" value="1"/>
</dbReference>
<dbReference type="EMBL" id="FPJE01000016">
    <property type="protein sequence ID" value="SFW64494.1"/>
    <property type="molecule type" value="Genomic_DNA"/>
</dbReference>
<protein>
    <recommendedName>
        <fullName evidence="3">DUF4136 domain-containing protein</fullName>
    </recommendedName>
</protein>
<dbReference type="AlphaFoldDB" id="A0A1K1QYU2"/>
<gene>
    <name evidence="1" type="ORF">SAMN02927921_02945</name>
</gene>
<organism evidence="1 2">
    <name type="scientific">Sinomicrobium oceani</name>
    <dbReference type="NCBI Taxonomy" id="1150368"/>
    <lineage>
        <taxon>Bacteria</taxon>
        <taxon>Pseudomonadati</taxon>
        <taxon>Bacteroidota</taxon>
        <taxon>Flavobacteriia</taxon>
        <taxon>Flavobacteriales</taxon>
        <taxon>Flavobacteriaceae</taxon>
        <taxon>Sinomicrobium</taxon>
    </lineage>
</organism>